<feature type="transmembrane region" description="Helical" evidence="12">
    <location>
        <begin position="826"/>
        <end position="850"/>
    </location>
</feature>
<comment type="similarity">
    <text evidence="3 12">Belongs to the PIGG/PIGN/PIGO family. PIGN subfamily.</text>
</comment>
<feature type="transmembrane region" description="Helical" evidence="12">
    <location>
        <begin position="690"/>
        <end position="706"/>
    </location>
</feature>
<feature type="transmembrane region" description="Helical" evidence="12">
    <location>
        <begin position="602"/>
        <end position="621"/>
    </location>
</feature>
<dbReference type="InterPro" id="IPR037671">
    <property type="entry name" value="PIGN_N"/>
</dbReference>
<dbReference type="InterPro" id="IPR017850">
    <property type="entry name" value="Alkaline_phosphatase_core_sf"/>
</dbReference>
<keyword evidence="10 12" id="KW-0472">Membrane</keyword>
<protein>
    <recommendedName>
        <fullName evidence="4 12">GPI ethanolamine phosphate transferase 1</fullName>
        <ecNumber evidence="12">2.-.-.-</ecNumber>
    </recommendedName>
</protein>
<feature type="transmembrane region" description="Helical" evidence="12">
    <location>
        <begin position="862"/>
        <end position="881"/>
    </location>
</feature>
<evidence type="ECO:0000313" key="15">
    <source>
        <dbReference type="EMBL" id="KAK3926120.1"/>
    </source>
</evidence>
<feature type="transmembrane region" description="Helical" evidence="12">
    <location>
        <begin position="788"/>
        <end position="806"/>
    </location>
</feature>
<accession>A0AAE1LNQ1</accession>
<dbReference type="CDD" id="cd16020">
    <property type="entry name" value="GPI_EPT_1"/>
    <property type="match status" value="1"/>
</dbReference>
<dbReference type="Proteomes" id="UP001219518">
    <property type="component" value="Unassembled WGS sequence"/>
</dbReference>
<dbReference type="PANTHER" id="PTHR12250">
    <property type="entry name" value="PHOSPHATIDYLINOSITOL GLYCAN, CLASS N"/>
    <property type="match status" value="1"/>
</dbReference>
<feature type="transmembrane region" description="Helical" evidence="12">
    <location>
        <begin position="519"/>
        <end position="537"/>
    </location>
</feature>
<comment type="subcellular location">
    <subcellularLocation>
        <location evidence="1 12">Endoplasmic reticulum membrane</location>
        <topology evidence="1 12">Multi-pass membrane protein</topology>
    </subcellularLocation>
</comment>
<dbReference type="EC" id="2.-.-.-" evidence="12"/>
<proteinExistence type="inferred from homology"/>
<keyword evidence="13" id="KW-0732">Signal</keyword>
<evidence type="ECO:0000259" key="14">
    <source>
        <dbReference type="Pfam" id="PF04987"/>
    </source>
</evidence>
<keyword evidence="5 12" id="KW-0337">GPI-anchor biosynthesis</keyword>
<dbReference type="GO" id="GO:0051377">
    <property type="term" value="F:mannose-ethanolamine phosphotransferase activity"/>
    <property type="evidence" value="ECO:0007669"/>
    <property type="project" value="UniProtKB-UniRule"/>
</dbReference>
<keyword evidence="9 12" id="KW-1133">Transmembrane helix</keyword>
<comment type="pathway">
    <text evidence="2 12">Glycolipid biosynthesis; glycosylphosphatidylinositol-anchor biosynthesis.</text>
</comment>
<keyword evidence="11" id="KW-0325">Glycoprotein</keyword>
<dbReference type="Pfam" id="PF04987">
    <property type="entry name" value="PigN"/>
    <property type="match status" value="1"/>
</dbReference>
<feature type="transmembrane region" description="Helical" evidence="12">
    <location>
        <begin position="495"/>
        <end position="513"/>
    </location>
</feature>
<dbReference type="InterPro" id="IPR007070">
    <property type="entry name" value="GPI_EtnP_transferase_1"/>
</dbReference>
<dbReference type="InterPro" id="IPR017852">
    <property type="entry name" value="GPI_EtnP_transferase_1_C"/>
</dbReference>
<evidence type="ECO:0000256" key="12">
    <source>
        <dbReference type="RuleBase" id="RU367138"/>
    </source>
</evidence>
<evidence type="ECO:0000256" key="5">
    <source>
        <dbReference type="ARBA" id="ARBA00022502"/>
    </source>
</evidence>
<dbReference type="SUPFAM" id="SSF53649">
    <property type="entry name" value="Alkaline phosphatase-like"/>
    <property type="match status" value="1"/>
</dbReference>
<keyword evidence="16" id="KW-1185">Reference proteome</keyword>
<comment type="function">
    <text evidence="12">Ethanolamine phosphate transferase involved in glycosylphosphatidylinositol-anchor biosynthesis. Transfers ethanolamine phosphate to the first alpha-1,4-linked mannose of the glycosylphosphatidylinositol precursor of GPI-anchor.</text>
</comment>
<evidence type="ECO:0000256" key="13">
    <source>
        <dbReference type="SAM" id="SignalP"/>
    </source>
</evidence>
<organism evidence="15 16">
    <name type="scientific">Frankliniella fusca</name>
    <dbReference type="NCBI Taxonomy" id="407009"/>
    <lineage>
        <taxon>Eukaryota</taxon>
        <taxon>Metazoa</taxon>
        <taxon>Ecdysozoa</taxon>
        <taxon>Arthropoda</taxon>
        <taxon>Hexapoda</taxon>
        <taxon>Insecta</taxon>
        <taxon>Pterygota</taxon>
        <taxon>Neoptera</taxon>
        <taxon>Paraneoptera</taxon>
        <taxon>Thysanoptera</taxon>
        <taxon>Terebrantia</taxon>
        <taxon>Thripoidea</taxon>
        <taxon>Thripidae</taxon>
        <taxon>Frankliniella</taxon>
    </lineage>
</organism>
<dbReference type="GO" id="GO:0006506">
    <property type="term" value="P:GPI anchor biosynthetic process"/>
    <property type="evidence" value="ECO:0007669"/>
    <property type="project" value="UniProtKB-KW"/>
</dbReference>
<dbReference type="EMBL" id="JAHWGI010001243">
    <property type="protein sequence ID" value="KAK3926120.1"/>
    <property type="molecule type" value="Genomic_DNA"/>
</dbReference>
<gene>
    <name evidence="15" type="ORF">KUF71_014369</name>
</gene>
<evidence type="ECO:0000256" key="6">
    <source>
        <dbReference type="ARBA" id="ARBA00022679"/>
    </source>
</evidence>
<evidence type="ECO:0000256" key="1">
    <source>
        <dbReference type="ARBA" id="ARBA00004477"/>
    </source>
</evidence>
<feature type="transmembrane region" description="Helical" evidence="12">
    <location>
        <begin position="459"/>
        <end position="483"/>
    </location>
</feature>
<comment type="caution">
    <text evidence="15">The sequence shown here is derived from an EMBL/GenBank/DDBJ whole genome shotgun (WGS) entry which is preliminary data.</text>
</comment>
<evidence type="ECO:0000256" key="8">
    <source>
        <dbReference type="ARBA" id="ARBA00022824"/>
    </source>
</evidence>
<dbReference type="PANTHER" id="PTHR12250:SF0">
    <property type="entry name" value="GPI ETHANOLAMINE PHOSPHATE TRANSFERASE 1"/>
    <property type="match status" value="1"/>
</dbReference>
<dbReference type="Pfam" id="PF01663">
    <property type="entry name" value="Phosphodiest"/>
    <property type="match status" value="1"/>
</dbReference>
<keyword evidence="6 12" id="KW-0808">Transferase</keyword>
<dbReference type="InterPro" id="IPR002591">
    <property type="entry name" value="Phosphodiest/P_Trfase"/>
</dbReference>
<evidence type="ECO:0000256" key="10">
    <source>
        <dbReference type="ARBA" id="ARBA00023136"/>
    </source>
</evidence>
<evidence type="ECO:0000256" key="2">
    <source>
        <dbReference type="ARBA" id="ARBA00004687"/>
    </source>
</evidence>
<evidence type="ECO:0000256" key="3">
    <source>
        <dbReference type="ARBA" id="ARBA00008400"/>
    </source>
</evidence>
<evidence type="ECO:0000256" key="11">
    <source>
        <dbReference type="ARBA" id="ARBA00023180"/>
    </source>
</evidence>
<reference evidence="15" key="2">
    <citation type="journal article" date="2023" name="BMC Genomics">
        <title>Pest status, molecular evolution, and epigenetic factors derived from the genome assembly of Frankliniella fusca, a thysanopteran phytovirus vector.</title>
        <authorList>
            <person name="Catto M.A."/>
            <person name="Labadie P.E."/>
            <person name="Jacobson A.L."/>
            <person name="Kennedy G.G."/>
            <person name="Srinivasan R."/>
            <person name="Hunt B.G."/>
        </authorList>
    </citation>
    <scope>NUCLEOTIDE SEQUENCE</scope>
    <source>
        <strain evidence="15">PL_HMW_Pooled</strain>
    </source>
</reference>
<feature type="domain" description="GPI ethanolamine phosphate transferase 1 C-terminal" evidence="14">
    <location>
        <begin position="452"/>
        <end position="885"/>
    </location>
</feature>
<keyword evidence="7 12" id="KW-0812">Transmembrane</keyword>
<sequence>MGITSILLRGFLVHLVFLSSMFDIYFKTPIVPGIKSNPNPVPGPAKRVVFIVADGLRADSFFSNDMKSTPFLRSKLETDGSWGVSHTRVPTESRPGVVALAAGIYEDPSAVFKGWKENPVEFDSVFNQSHRTWAWGSPDIVHMFTQDNVETMAYSPDDEDFSGKDSSWKLDEWVFDNVKVFLKSAETNPELSYLLHHEKNIFFLHLLGLDTAGHTIKPQSLKYQTNLEVVDKGVKEMEELFENFFPDKKTAYVFTADHGMTNWGKIFLSNSYPPQLLSAHHNAPNLFTQHLNLGSHGAGSQDETEVPLLAWGAGVRKAILLGLSDVPGPTHWSPKHIKRHDVKQADIVVLISVLIGCNIPVNSLGHLPRNYLDLPTRNIAELSFLNAEQLLAQAERKRELVQVGTILFQPYWKLKPKEVQERLAQIKKHLSAQEFYKVMSLSDELSSLSIAALQYYHNYYQGILLTFVSLSFIGWIAWLFCELRNFKFNPSCKNAHIAFGIAAVIVFILIQGQGLKWQFNIYLLLPIALWWEVFCKLQSWIAVLKRKSIFNFLLTCLILVLLTEILVAAFFQRWILSLGMLVCSLWPFGGRDKLKFVPASVWALWLFSCVCVAVFPLLPVIGSESSLALVLLSAFLWHAILIIAIYLLNEHVSITKVMNELAPLAVSILVNFLVTKSMDAGHGLPRSLQFLAWTLLLSPLLIYANVSKTIPKRLVKLHATLIAPYILMSVRHEALFLLALCFHLNCWLLLEAKLGGYSISQLKLLKFPPPKLEENYQRHLYREDFRRAGLFVFYVFLSFFGTGNIASLNSFEVTWVRCFLSVFSPFTMMTLILLKVLIPFVIVSSIFRAINITVQAPTGSMFVAVLILCDMMGLQFLHLVTNEGSWLDIGTSISHFVIVQVTVLALVLLYGIASVLTGSSLAPMSKDLPTRP</sequence>
<evidence type="ECO:0000256" key="7">
    <source>
        <dbReference type="ARBA" id="ARBA00022692"/>
    </source>
</evidence>
<dbReference type="AlphaFoldDB" id="A0AAE1LNQ1"/>
<dbReference type="GO" id="GO:0005789">
    <property type="term" value="C:endoplasmic reticulum membrane"/>
    <property type="evidence" value="ECO:0007669"/>
    <property type="project" value="UniProtKB-SubCell"/>
</dbReference>
<name>A0AAE1LNQ1_9NEOP</name>
<evidence type="ECO:0000256" key="4">
    <source>
        <dbReference type="ARBA" id="ARBA00020831"/>
    </source>
</evidence>
<evidence type="ECO:0000313" key="16">
    <source>
        <dbReference type="Proteomes" id="UP001219518"/>
    </source>
</evidence>
<keyword evidence="8 12" id="KW-0256">Endoplasmic reticulum</keyword>
<feature type="transmembrane region" description="Helical" evidence="12">
    <location>
        <begin position="627"/>
        <end position="649"/>
    </location>
</feature>
<feature type="signal peptide" evidence="13">
    <location>
        <begin position="1"/>
        <end position="18"/>
    </location>
</feature>
<evidence type="ECO:0000256" key="9">
    <source>
        <dbReference type="ARBA" id="ARBA00022989"/>
    </source>
</evidence>
<feature type="transmembrane region" description="Helical" evidence="12">
    <location>
        <begin position="549"/>
        <end position="568"/>
    </location>
</feature>
<feature type="transmembrane region" description="Helical" evidence="12">
    <location>
        <begin position="893"/>
        <end position="916"/>
    </location>
</feature>
<dbReference type="Gene3D" id="3.40.720.10">
    <property type="entry name" value="Alkaline Phosphatase, subunit A"/>
    <property type="match status" value="1"/>
</dbReference>
<reference evidence="15" key="1">
    <citation type="submission" date="2021-07" db="EMBL/GenBank/DDBJ databases">
        <authorList>
            <person name="Catto M.A."/>
            <person name="Jacobson A."/>
            <person name="Kennedy G."/>
            <person name="Labadie P."/>
            <person name="Hunt B.G."/>
            <person name="Srinivasan R."/>
        </authorList>
    </citation>
    <scope>NUCLEOTIDE SEQUENCE</scope>
    <source>
        <strain evidence="15">PL_HMW_Pooled</strain>
        <tissue evidence="15">Head</tissue>
    </source>
</reference>
<feature type="chain" id="PRO_5041903942" description="GPI ethanolamine phosphate transferase 1" evidence="13">
    <location>
        <begin position="19"/>
        <end position="932"/>
    </location>
</feature>
<comment type="caution">
    <text evidence="12">Lacks conserved residue(s) required for the propagation of feature annotation.</text>
</comment>